<organism evidence="2 3">
    <name type="scientific">Cannabis sativa</name>
    <name type="common">Hemp</name>
    <name type="synonym">Marijuana</name>
    <dbReference type="NCBI Taxonomy" id="3483"/>
    <lineage>
        <taxon>Eukaryota</taxon>
        <taxon>Viridiplantae</taxon>
        <taxon>Streptophyta</taxon>
        <taxon>Embryophyta</taxon>
        <taxon>Tracheophyta</taxon>
        <taxon>Spermatophyta</taxon>
        <taxon>Magnoliopsida</taxon>
        <taxon>eudicotyledons</taxon>
        <taxon>Gunneridae</taxon>
        <taxon>Pentapetalae</taxon>
        <taxon>rosids</taxon>
        <taxon>fabids</taxon>
        <taxon>Rosales</taxon>
        <taxon>Cannabaceae</taxon>
        <taxon>Cannabis</taxon>
    </lineage>
</organism>
<accession>A0A803PCC8</accession>
<keyword evidence="3" id="KW-1185">Reference proteome</keyword>
<evidence type="ECO:0000313" key="3">
    <source>
        <dbReference type="Proteomes" id="UP000596661"/>
    </source>
</evidence>
<dbReference type="EMBL" id="UZAU01000382">
    <property type="status" value="NOT_ANNOTATED_CDS"/>
    <property type="molecule type" value="Genomic_DNA"/>
</dbReference>
<dbReference type="Proteomes" id="UP000596661">
    <property type="component" value="Chromosome 4"/>
</dbReference>
<sequence length="131" mass="14865">MSIHRIEGSRNGRAQQAAIDNNSRQAIVLIRRAYQVTCQQLVTDSTCGLNDRQSDLARLPHRRRYSAKQVYSDRGTVHDLKNDLNYKRGLDRQNIPPAIQPNNYAHDPVQRDPKVTQVGLRAGQVDPLVQP</sequence>
<name>A0A803PCC8_CANSA</name>
<dbReference type="AlphaFoldDB" id="A0A803PCC8"/>
<dbReference type="Gramene" id="evm.model.04.1255">
    <property type="protein sequence ID" value="cds.evm.model.04.1255"/>
    <property type="gene ID" value="evm.TU.04.1255"/>
</dbReference>
<evidence type="ECO:0000256" key="1">
    <source>
        <dbReference type="SAM" id="MobiDB-lite"/>
    </source>
</evidence>
<reference evidence="2" key="1">
    <citation type="submission" date="2018-11" db="EMBL/GenBank/DDBJ databases">
        <authorList>
            <person name="Grassa J C."/>
        </authorList>
    </citation>
    <scope>NUCLEOTIDE SEQUENCE [LARGE SCALE GENOMIC DNA]</scope>
</reference>
<proteinExistence type="predicted"/>
<dbReference type="EnsemblPlants" id="evm.model.04.1255">
    <property type="protein sequence ID" value="cds.evm.model.04.1255"/>
    <property type="gene ID" value="evm.TU.04.1255"/>
</dbReference>
<evidence type="ECO:0000313" key="2">
    <source>
        <dbReference type="EnsemblPlants" id="cds.evm.model.04.1255"/>
    </source>
</evidence>
<feature type="region of interest" description="Disordered" evidence="1">
    <location>
        <begin position="91"/>
        <end position="110"/>
    </location>
</feature>
<reference evidence="2" key="2">
    <citation type="submission" date="2021-03" db="UniProtKB">
        <authorList>
            <consortium name="EnsemblPlants"/>
        </authorList>
    </citation>
    <scope>IDENTIFICATION</scope>
</reference>
<protein>
    <submittedName>
        <fullName evidence="2">Uncharacterized protein</fullName>
    </submittedName>
</protein>